<comment type="caution">
    <text evidence="5">Lacks conserved residue(s) required for the propagation of feature annotation.</text>
</comment>
<dbReference type="GO" id="GO:0005737">
    <property type="term" value="C:cytoplasm"/>
    <property type="evidence" value="ECO:0007669"/>
    <property type="project" value="UniProtKB-SubCell"/>
</dbReference>
<evidence type="ECO:0000256" key="2">
    <source>
        <dbReference type="ARBA" id="ARBA00022454"/>
    </source>
</evidence>
<evidence type="ECO:0000256" key="1">
    <source>
        <dbReference type="ARBA" id="ARBA00008018"/>
    </source>
</evidence>
<sequence length="89" mass="9533">MEESALIIVSTKKPVMNYVTACVTAFNSGHRKLLLRARGRSISSAVDVVNLLKSGFLSGLKVERVGVGSEDVDGGNDPVSFIEIEISRP</sequence>
<evidence type="ECO:0000256" key="4">
    <source>
        <dbReference type="ARBA" id="ARBA00023125"/>
    </source>
</evidence>
<dbReference type="Proteomes" id="UP000509448">
    <property type="component" value="Chromosome"/>
</dbReference>
<keyword evidence="8" id="KW-1185">Reference proteome</keyword>
<dbReference type="OrthoDB" id="10360at2157"/>
<evidence type="ECO:0000313" key="7">
    <source>
        <dbReference type="EMBL" id="BBE43015.1"/>
    </source>
</evidence>
<dbReference type="HAMAP" id="MF_01122">
    <property type="entry name" value="AlbA"/>
    <property type="match status" value="1"/>
</dbReference>
<evidence type="ECO:0000259" key="6">
    <source>
        <dbReference type="Pfam" id="PF01918"/>
    </source>
</evidence>
<feature type="domain" description="DNA/RNA-binding protein Alba-like" evidence="6">
    <location>
        <begin position="7"/>
        <end position="66"/>
    </location>
</feature>
<accession>A0A4P2VQD9</accession>
<comment type="similarity">
    <text evidence="1 5">Belongs to the histone-like Alba family.</text>
</comment>
<evidence type="ECO:0000256" key="3">
    <source>
        <dbReference type="ARBA" id="ARBA00022490"/>
    </source>
</evidence>
<evidence type="ECO:0000256" key="5">
    <source>
        <dbReference type="HAMAP-Rule" id="MF_01122"/>
    </source>
</evidence>
<dbReference type="InterPro" id="IPR002775">
    <property type="entry name" value="DNA/RNA-bd_Alba-like"/>
</dbReference>
<keyword evidence="4 5" id="KW-0238">DNA-binding</keyword>
<dbReference type="InterPro" id="IPR013795">
    <property type="entry name" value="DNA/RNA-bd_Alba"/>
</dbReference>
<reference evidence="7 8" key="1">
    <citation type="journal article" date="2019" name="ISME J.">
        <title>Isolation and characterization of a thermophilic sulfur- and iron-reducing thaumarchaeote from a terrestrial acidic hot spring.</title>
        <authorList>
            <person name="Kato S."/>
            <person name="Itoh T."/>
            <person name="Yuki M."/>
            <person name="Nagamori M."/>
            <person name="Ohnishi M."/>
            <person name="Uematsu K."/>
            <person name="Suzuki K."/>
            <person name="Takashina T."/>
            <person name="Ohkuma M."/>
        </authorList>
    </citation>
    <scope>NUCLEOTIDE SEQUENCE [LARGE SCALE GENOMIC DNA]</scope>
    <source>
        <strain evidence="7 8">NAS-02</strain>
    </source>
</reference>
<gene>
    <name evidence="5" type="primary">albA</name>
    <name evidence="7" type="ORF">NAS2_1644</name>
</gene>
<dbReference type="Pfam" id="PF01918">
    <property type="entry name" value="Alba"/>
    <property type="match status" value="1"/>
</dbReference>
<dbReference type="GO" id="GO:0003723">
    <property type="term" value="F:RNA binding"/>
    <property type="evidence" value="ECO:0007669"/>
    <property type="project" value="InterPro"/>
</dbReference>
<keyword evidence="3 5" id="KW-0963">Cytoplasm</keyword>
<evidence type="ECO:0000313" key="8">
    <source>
        <dbReference type="Proteomes" id="UP000509448"/>
    </source>
</evidence>
<dbReference type="GeneID" id="55585453"/>
<keyword evidence="5" id="KW-0226">DNA condensation</keyword>
<dbReference type="GO" id="GO:0030261">
    <property type="term" value="P:chromosome condensation"/>
    <property type="evidence" value="ECO:0007669"/>
    <property type="project" value="UniProtKB-KW"/>
</dbReference>
<dbReference type="InterPro" id="IPR036882">
    <property type="entry name" value="Alba-like_dom_sf"/>
</dbReference>
<comment type="function">
    <text evidence="5">Binds double-stranded DNA tightly but without sequence specificity. Involved in DNA compaction.</text>
</comment>
<comment type="subcellular location">
    <subcellularLocation>
        <location evidence="5">Cytoplasm</location>
    </subcellularLocation>
    <subcellularLocation>
        <location evidence="5">Chromosome</location>
    </subcellularLocation>
</comment>
<dbReference type="GO" id="GO:0005694">
    <property type="term" value="C:chromosome"/>
    <property type="evidence" value="ECO:0007669"/>
    <property type="project" value="UniProtKB-SubCell"/>
</dbReference>
<dbReference type="RefSeq" id="WP_174449185.1">
    <property type="nucleotide sequence ID" value="NZ_AP018732.1"/>
</dbReference>
<dbReference type="Gene3D" id="3.30.110.20">
    <property type="entry name" value="Alba-like domain"/>
    <property type="match status" value="1"/>
</dbReference>
<dbReference type="KEGG" id="ccai:NAS2_1644"/>
<proteinExistence type="inferred from homology"/>
<dbReference type="GO" id="GO:0003690">
    <property type="term" value="F:double-stranded DNA binding"/>
    <property type="evidence" value="ECO:0007669"/>
    <property type="project" value="UniProtKB-UniRule"/>
</dbReference>
<organism evidence="7 8">
    <name type="scientific">Conexivisphaera calida</name>
    <dbReference type="NCBI Taxonomy" id="1874277"/>
    <lineage>
        <taxon>Archaea</taxon>
        <taxon>Nitrososphaerota</taxon>
        <taxon>Conexivisphaeria</taxon>
        <taxon>Conexivisphaerales</taxon>
        <taxon>Conexivisphaeraceae</taxon>
        <taxon>Conexivisphaera</taxon>
    </lineage>
</organism>
<dbReference type="SUPFAM" id="SSF82704">
    <property type="entry name" value="AlbA-like"/>
    <property type="match status" value="1"/>
</dbReference>
<keyword evidence="2 5" id="KW-0158">Chromosome</keyword>
<dbReference type="PIRSF" id="PIRSF028732">
    <property type="entry name" value="Alba"/>
    <property type="match status" value="1"/>
</dbReference>
<dbReference type="AlphaFoldDB" id="A0A4P2VQD9"/>
<dbReference type="EMBL" id="AP018732">
    <property type="protein sequence ID" value="BBE43015.1"/>
    <property type="molecule type" value="Genomic_DNA"/>
</dbReference>
<name>A0A4P2VQD9_9ARCH</name>
<protein>
    <recommendedName>
        <fullName evidence="5">DNA/RNA-binding protein Alba</fullName>
    </recommendedName>
</protein>